<evidence type="ECO:0000313" key="2">
    <source>
        <dbReference type="EMBL" id="VEI16876.1"/>
    </source>
</evidence>
<dbReference type="AlphaFoldDB" id="A0A3S4XA62"/>
<sequence length="353" mass="37235">MPDKQTRHAPSKGAGKLTGSIRHGRARLGWRKLPSGRSVRICALWIMVLVAVLAIGLLIRTIAISFNPDIGPEGAEVRRVANAATKHLSNSPDVLSADIIEASADIGGTEARLNVRLKDDTSADAVADLLTSTQQAAFGKNSSDTNIYLLITLSWTLHGTSISTSFSATKPADAEFVRLVLATAGEANTIEGITGKRVDYGQVTTTPTTFTQPGVPNSSRTFTLNGWKVTSTSNKEGQFPNTVAFEQVIAAASQASTTGTIDLDTDSMSVTGLVTDDTKSLTPETAAPVVHAVADCTTAGLTTLHLNNWALNTTSSVADPWLSFTCNNGTWTPKHESSTGQDEAAILQKATEL</sequence>
<proteinExistence type="predicted"/>
<keyword evidence="1" id="KW-0812">Transmembrane</keyword>
<name>A0A3S4XA62_ACTVI</name>
<reference evidence="2 3" key="1">
    <citation type="submission" date="2018-12" db="EMBL/GenBank/DDBJ databases">
        <authorList>
            <consortium name="Pathogen Informatics"/>
        </authorList>
    </citation>
    <scope>NUCLEOTIDE SEQUENCE [LARGE SCALE GENOMIC DNA]</scope>
    <source>
        <strain evidence="2 3">NCTC10951</strain>
    </source>
</reference>
<accession>A0A3S4XA62</accession>
<evidence type="ECO:0000256" key="1">
    <source>
        <dbReference type="SAM" id="Phobius"/>
    </source>
</evidence>
<evidence type="ECO:0000313" key="3">
    <source>
        <dbReference type="Proteomes" id="UP000268658"/>
    </source>
</evidence>
<dbReference type="EMBL" id="LR134477">
    <property type="protein sequence ID" value="VEI16876.1"/>
    <property type="molecule type" value="Genomic_DNA"/>
</dbReference>
<gene>
    <name evidence="2" type="ORF">NCTC10951_01904</name>
</gene>
<keyword evidence="1" id="KW-0472">Membrane</keyword>
<dbReference type="KEGG" id="avc:NCTC10951_01904"/>
<dbReference type="Proteomes" id="UP000268658">
    <property type="component" value="Chromosome"/>
</dbReference>
<keyword evidence="1" id="KW-1133">Transmembrane helix</keyword>
<protein>
    <submittedName>
        <fullName evidence="2">Uncharacterized protein</fullName>
    </submittedName>
</protein>
<feature type="transmembrane region" description="Helical" evidence="1">
    <location>
        <begin position="41"/>
        <end position="59"/>
    </location>
</feature>
<organism evidence="2 3">
    <name type="scientific">Actinomyces viscosus</name>
    <dbReference type="NCBI Taxonomy" id="1656"/>
    <lineage>
        <taxon>Bacteria</taxon>
        <taxon>Bacillati</taxon>
        <taxon>Actinomycetota</taxon>
        <taxon>Actinomycetes</taxon>
        <taxon>Actinomycetales</taxon>
        <taxon>Actinomycetaceae</taxon>
        <taxon>Actinomyces</taxon>
    </lineage>
</organism>